<keyword evidence="2" id="KW-0808">Transferase</keyword>
<feature type="domain" description="Glycosyl transferase family 1" evidence="1">
    <location>
        <begin position="215"/>
        <end position="360"/>
    </location>
</feature>
<evidence type="ECO:0000313" key="2">
    <source>
        <dbReference type="EMBL" id="NGN41646.1"/>
    </source>
</evidence>
<dbReference type="Gene3D" id="3.40.50.2000">
    <property type="entry name" value="Glycogen Phosphorylase B"/>
    <property type="match status" value="1"/>
</dbReference>
<dbReference type="SUPFAM" id="SSF53756">
    <property type="entry name" value="UDP-Glycosyltransferase/glycogen phosphorylase"/>
    <property type="match status" value="1"/>
</dbReference>
<organism evidence="2 3">
    <name type="scientific">Mesorhizobium zhangyense</name>
    <dbReference type="NCBI Taxonomy" id="1776730"/>
    <lineage>
        <taxon>Bacteria</taxon>
        <taxon>Pseudomonadati</taxon>
        <taxon>Pseudomonadota</taxon>
        <taxon>Alphaproteobacteria</taxon>
        <taxon>Hyphomicrobiales</taxon>
        <taxon>Phyllobacteriaceae</taxon>
        <taxon>Mesorhizobium</taxon>
    </lineage>
</organism>
<dbReference type="EMBL" id="JAAKZG010000004">
    <property type="protein sequence ID" value="NGN41646.1"/>
    <property type="molecule type" value="Genomic_DNA"/>
</dbReference>
<dbReference type="PANTHER" id="PTHR12526">
    <property type="entry name" value="GLYCOSYLTRANSFERASE"/>
    <property type="match status" value="1"/>
</dbReference>
<dbReference type="RefSeq" id="WP_165117282.1">
    <property type="nucleotide sequence ID" value="NZ_JAAKZG010000004.1"/>
</dbReference>
<comment type="caution">
    <text evidence="2">The sequence shown here is derived from an EMBL/GenBank/DDBJ whole genome shotgun (WGS) entry which is preliminary data.</text>
</comment>
<sequence>MNAAPALRLREAVSPRPNCAIHFIPEAYEGDKRLVVGRQSAGAGFLDALVEHGGVDKLYCLTDRPQIYDAFRERVALGERTLPSEWITPFDGDLLEEAGCVFMPGPVISEGAWMRRYIGERRYSVCGITHSVATERVIRSIRDFMVSPTQPWDALICTSLSARQAIEHIFETWGEYLASRGFTVGKTPVQFPIIPLGVHLDRFTRTEARIAAGKELRAKLMLEPDDILVLNFGRLDYRSKSHPVPLFRALEIASRHMRKGRMHLAMVGQFNDPLNEHEFRAARQLFCPSVPVHWIDGADPQTARDSWFAADMFVSLPDNVQESFGLTPVEAMAASLPCIVSDWNGYKETVVDGETGFRIPTIMAPSGAGIELADDHARSVFDHFTLISFTAQCTAVDIDACAEAIARLATDGELRQRMGQTGRKRTEALYDWRSIIAQYQDLWADLGALRRSARTVGGRDPSRQTVHPDYPDLFTMFGGHSSQPLELAMIATVVDPDPEYTLRQMRTLRMNTVARPIMLDDFEIDRIVKRLGEAPESVATLLSGLPEANRARGMRSLMWLCKFGIISLSTLQHDESPPA</sequence>
<keyword evidence="3" id="KW-1185">Reference proteome</keyword>
<evidence type="ECO:0000259" key="1">
    <source>
        <dbReference type="Pfam" id="PF00534"/>
    </source>
</evidence>
<gene>
    <name evidence="2" type="ORF">G6N74_11245</name>
</gene>
<protein>
    <submittedName>
        <fullName evidence="2">Glycosyltransferase family 4 protein</fullName>
    </submittedName>
</protein>
<dbReference type="GO" id="GO:0016757">
    <property type="term" value="F:glycosyltransferase activity"/>
    <property type="evidence" value="ECO:0007669"/>
    <property type="project" value="InterPro"/>
</dbReference>
<dbReference type="CDD" id="cd03801">
    <property type="entry name" value="GT4_PimA-like"/>
    <property type="match status" value="1"/>
</dbReference>
<reference evidence="2 3" key="1">
    <citation type="submission" date="2020-02" db="EMBL/GenBank/DDBJ databases">
        <title>Genome sequence of the type strain CGMCC 1.15528 of Mesorhizobium zhangyense.</title>
        <authorList>
            <person name="Gao J."/>
            <person name="Sun J."/>
        </authorList>
    </citation>
    <scope>NUCLEOTIDE SEQUENCE [LARGE SCALE GENOMIC DNA]</scope>
    <source>
        <strain evidence="2 3">CGMCC 1.15528</strain>
    </source>
</reference>
<evidence type="ECO:0000313" key="3">
    <source>
        <dbReference type="Proteomes" id="UP000481252"/>
    </source>
</evidence>
<dbReference type="InterPro" id="IPR001296">
    <property type="entry name" value="Glyco_trans_1"/>
</dbReference>
<dbReference type="Pfam" id="PF00534">
    <property type="entry name" value="Glycos_transf_1"/>
    <property type="match status" value="1"/>
</dbReference>
<dbReference type="Proteomes" id="UP000481252">
    <property type="component" value="Unassembled WGS sequence"/>
</dbReference>
<dbReference type="AlphaFoldDB" id="A0A7C9V917"/>
<proteinExistence type="predicted"/>
<name>A0A7C9V917_9HYPH</name>
<accession>A0A7C9V917</accession>